<dbReference type="PROSITE" id="PS50088">
    <property type="entry name" value="ANK_REPEAT"/>
    <property type="match status" value="3"/>
</dbReference>
<dbReference type="InterPro" id="IPR002110">
    <property type="entry name" value="Ankyrin_rpt"/>
</dbReference>
<reference evidence="5" key="1">
    <citation type="submission" date="2006-10" db="EMBL/GenBank/DDBJ databases">
        <authorList>
            <person name="Amadeo P."/>
            <person name="Zhao Q."/>
            <person name="Wortman J."/>
            <person name="Fraser-Liggett C."/>
            <person name="Carlton J."/>
        </authorList>
    </citation>
    <scope>NUCLEOTIDE SEQUENCE</scope>
    <source>
        <strain evidence="5">G3</strain>
    </source>
</reference>
<dbReference type="InParanoid" id="A2FP15"/>
<protein>
    <submittedName>
        <fullName evidence="5">Uncharacterized protein</fullName>
    </submittedName>
</protein>
<keyword evidence="1" id="KW-0677">Repeat</keyword>
<dbReference type="EMBL" id="DS113917">
    <property type="protein sequence ID" value="EAX93356.1"/>
    <property type="molecule type" value="Genomic_DNA"/>
</dbReference>
<dbReference type="PROSITE" id="PS50297">
    <property type="entry name" value="ANK_REP_REGION"/>
    <property type="match status" value="3"/>
</dbReference>
<dbReference type="PANTHER" id="PTHR24171">
    <property type="entry name" value="ANKYRIN REPEAT DOMAIN-CONTAINING PROTEIN 39-RELATED"/>
    <property type="match status" value="1"/>
</dbReference>
<dbReference type="VEuPathDB" id="TrichDB:TVAG_496780"/>
<dbReference type="KEGG" id="tva:4751074"/>
<dbReference type="eggNOG" id="KOG4177">
    <property type="taxonomic scope" value="Eukaryota"/>
</dbReference>
<dbReference type="VEuPathDB" id="TrichDB:TVAGG3_0514260"/>
<dbReference type="SUPFAM" id="SSF48403">
    <property type="entry name" value="Ankyrin repeat"/>
    <property type="match status" value="1"/>
</dbReference>
<dbReference type="InterPro" id="IPR036770">
    <property type="entry name" value="Ankyrin_rpt-contain_sf"/>
</dbReference>
<evidence type="ECO:0000256" key="3">
    <source>
        <dbReference type="PROSITE-ProRule" id="PRU00023"/>
    </source>
</evidence>
<evidence type="ECO:0000256" key="4">
    <source>
        <dbReference type="SAM" id="Coils"/>
    </source>
</evidence>
<evidence type="ECO:0000313" key="5">
    <source>
        <dbReference type="EMBL" id="EAX93356.1"/>
    </source>
</evidence>
<keyword evidence="2 3" id="KW-0040">ANK repeat</keyword>
<dbReference type="RefSeq" id="XP_001306286.1">
    <property type="nucleotide sequence ID" value="XM_001306285.1"/>
</dbReference>
<dbReference type="STRING" id="5722.A2FP15"/>
<organism evidence="5 6">
    <name type="scientific">Trichomonas vaginalis (strain ATCC PRA-98 / G3)</name>
    <dbReference type="NCBI Taxonomy" id="412133"/>
    <lineage>
        <taxon>Eukaryota</taxon>
        <taxon>Metamonada</taxon>
        <taxon>Parabasalia</taxon>
        <taxon>Trichomonadida</taxon>
        <taxon>Trichomonadidae</taxon>
        <taxon>Trichomonas</taxon>
    </lineage>
</organism>
<keyword evidence="4" id="KW-0175">Coiled coil</keyword>
<evidence type="ECO:0000256" key="2">
    <source>
        <dbReference type="ARBA" id="ARBA00023043"/>
    </source>
</evidence>
<feature type="repeat" description="ANK" evidence="3">
    <location>
        <begin position="496"/>
        <end position="528"/>
    </location>
</feature>
<proteinExistence type="predicted"/>
<keyword evidence="6" id="KW-1185">Reference proteome</keyword>
<dbReference type="Proteomes" id="UP000001542">
    <property type="component" value="Unassembled WGS sequence"/>
</dbReference>
<dbReference type="Pfam" id="PF12796">
    <property type="entry name" value="Ank_2"/>
    <property type="match status" value="2"/>
</dbReference>
<dbReference type="SMART" id="SM00248">
    <property type="entry name" value="ANK"/>
    <property type="match status" value="4"/>
</dbReference>
<dbReference type="Gene3D" id="1.25.40.20">
    <property type="entry name" value="Ankyrin repeat-containing domain"/>
    <property type="match status" value="2"/>
</dbReference>
<dbReference type="AlphaFoldDB" id="A2FP15"/>
<feature type="coiled-coil region" evidence="4">
    <location>
        <begin position="179"/>
        <end position="314"/>
    </location>
</feature>
<gene>
    <name evidence="5" type="ORF">TVAG_496780</name>
</gene>
<name>A2FP15_TRIV3</name>
<feature type="repeat" description="ANK" evidence="3">
    <location>
        <begin position="529"/>
        <end position="561"/>
    </location>
</feature>
<dbReference type="SMR" id="A2FP15"/>
<sequence>MSSFIRVIARFQEAQRLGKDTTQLMQTLAVFLNDFVIVPEFYYLPIDISSQLILEHKGKFAKDVAIYIIENFARVYKRNCSSSVEEMNQENKQFSGLDICMQIKKILTWPEENPVISVKPPLESTNENKYHIQMIEASYNQKLDVLRNEYEEEMFRLNAVKWDIKNEIDSTDYKCFVQQRDAEKEINKLLEQHNAKLKEIHEKETEILNKIKYLENRINNPITEEQQQQILNELNADHKKQVEQITNHLKEEIDYIKEQWRKNDPKRNTPEWQREEARKKKEEYDAKKEALKKAKEAEKAKKLLEKQKQEAFERSLVEVPQIIYDNFEFPEKIIKVQPIHKPKEPSIPRNPKNIFDCILANDIEKAKSLIQRKPAIVNEYGDARTLPLQQATKYDRPEIIKLLLDNGADINAKDGLGRTALHYAIINESTSLVDLLKTKNPRNDIPDREGKKAIDLLMDRRDSKTALKVAIKEDNRRAMADIFKRWPDMVNMKLSDGTQLIHTAASKGYPYSIELLLQWGADIEAKDDFNCTPFHYACKTHQDDAIQFLLDHGADYHALDNNKKLPFDYYQQ</sequence>
<dbReference type="OrthoDB" id="9995210at2759"/>
<accession>A2FP15</accession>
<feature type="repeat" description="ANK" evidence="3">
    <location>
        <begin position="383"/>
        <end position="415"/>
    </location>
</feature>
<reference evidence="5" key="2">
    <citation type="journal article" date="2007" name="Science">
        <title>Draft genome sequence of the sexually transmitted pathogen Trichomonas vaginalis.</title>
        <authorList>
            <person name="Carlton J.M."/>
            <person name="Hirt R.P."/>
            <person name="Silva J.C."/>
            <person name="Delcher A.L."/>
            <person name="Schatz M."/>
            <person name="Zhao Q."/>
            <person name="Wortman J.R."/>
            <person name="Bidwell S.L."/>
            <person name="Alsmark U.C.M."/>
            <person name="Besteiro S."/>
            <person name="Sicheritz-Ponten T."/>
            <person name="Noel C.J."/>
            <person name="Dacks J.B."/>
            <person name="Foster P.G."/>
            <person name="Simillion C."/>
            <person name="Van de Peer Y."/>
            <person name="Miranda-Saavedra D."/>
            <person name="Barton G.J."/>
            <person name="Westrop G.D."/>
            <person name="Mueller S."/>
            <person name="Dessi D."/>
            <person name="Fiori P.L."/>
            <person name="Ren Q."/>
            <person name="Paulsen I."/>
            <person name="Zhang H."/>
            <person name="Bastida-Corcuera F.D."/>
            <person name="Simoes-Barbosa A."/>
            <person name="Brown M.T."/>
            <person name="Hayes R.D."/>
            <person name="Mukherjee M."/>
            <person name="Okumura C.Y."/>
            <person name="Schneider R."/>
            <person name="Smith A.J."/>
            <person name="Vanacova S."/>
            <person name="Villalvazo M."/>
            <person name="Haas B.J."/>
            <person name="Pertea M."/>
            <person name="Feldblyum T.V."/>
            <person name="Utterback T.R."/>
            <person name="Shu C.L."/>
            <person name="Osoegawa K."/>
            <person name="de Jong P.J."/>
            <person name="Hrdy I."/>
            <person name="Horvathova L."/>
            <person name="Zubacova Z."/>
            <person name="Dolezal P."/>
            <person name="Malik S.B."/>
            <person name="Logsdon J.M. Jr."/>
            <person name="Henze K."/>
            <person name="Gupta A."/>
            <person name="Wang C.C."/>
            <person name="Dunne R.L."/>
            <person name="Upcroft J.A."/>
            <person name="Upcroft P."/>
            <person name="White O."/>
            <person name="Salzberg S.L."/>
            <person name="Tang P."/>
            <person name="Chiu C.-H."/>
            <person name="Lee Y.-S."/>
            <person name="Embley T.M."/>
            <person name="Coombs G.H."/>
            <person name="Mottram J.C."/>
            <person name="Tachezy J."/>
            <person name="Fraser-Liggett C.M."/>
            <person name="Johnson P.J."/>
        </authorList>
    </citation>
    <scope>NUCLEOTIDE SEQUENCE [LARGE SCALE GENOMIC DNA]</scope>
    <source>
        <strain evidence="5">G3</strain>
    </source>
</reference>
<evidence type="ECO:0000313" key="6">
    <source>
        <dbReference type="Proteomes" id="UP000001542"/>
    </source>
</evidence>
<evidence type="ECO:0000256" key="1">
    <source>
        <dbReference type="ARBA" id="ARBA00022737"/>
    </source>
</evidence>